<dbReference type="AlphaFoldDB" id="A0A2N0U457"/>
<feature type="chain" id="PRO_5014644539" description="Adhesin domain-containing protein" evidence="1">
    <location>
        <begin position="20"/>
        <end position="233"/>
    </location>
</feature>
<reference evidence="2 3" key="1">
    <citation type="submission" date="2015-10" db="EMBL/GenBank/DDBJ databases">
        <title>Draft genome sequence of Salegentibacter salinarum KCTC 12975.</title>
        <authorList>
            <person name="Lin W."/>
            <person name="Zheng Q."/>
        </authorList>
    </citation>
    <scope>NUCLEOTIDE SEQUENCE [LARGE SCALE GENOMIC DNA]</scope>
    <source>
        <strain evidence="2 3">KCTC 12975</strain>
    </source>
</reference>
<accession>A0A2N0U457</accession>
<dbReference type="RefSeq" id="WP_079711306.1">
    <property type="nucleotide sequence ID" value="NZ_FUZC01000001.1"/>
</dbReference>
<keyword evidence="1" id="KW-0732">Signal</keyword>
<evidence type="ECO:0000256" key="1">
    <source>
        <dbReference type="SAM" id="SignalP"/>
    </source>
</evidence>
<dbReference type="EMBL" id="LKTS01000001">
    <property type="protein sequence ID" value="PKD21792.1"/>
    <property type="molecule type" value="Genomic_DNA"/>
</dbReference>
<protein>
    <recommendedName>
        <fullName evidence="4">Adhesin domain-containing protein</fullName>
    </recommendedName>
</protein>
<comment type="caution">
    <text evidence="2">The sequence shown here is derived from an EMBL/GenBank/DDBJ whole genome shotgun (WGS) entry which is preliminary data.</text>
</comment>
<dbReference type="Proteomes" id="UP000232673">
    <property type="component" value="Unassembled WGS sequence"/>
</dbReference>
<organism evidence="2 3">
    <name type="scientific">Salegentibacter salinarum</name>
    <dbReference type="NCBI Taxonomy" id="447422"/>
    <lineage>
        <taxon>Bacteria</taxon>
        <taxon>Pseudomonadati</taxon>
        <taxon>Bacteroidota</taxon>
        <taxon>Flavobacteriia</taxon>
        <taxon>Flavobacteriales</taxon>
        <taxon>Flavobacteriaceae</taxon>
        <taxon>Salegentibacter</taxon>
    </lineage>
</organism>
<keyword evidence="3" id="KW-1185">Reference proteome</keyword>
<evidence type="ECO:0000313" key="3">
    <source>
        <dbReference type="Proteomes" id="UP000232673"/>
    </source>
</evidence>
<dbReference type="STRING" id="447422.SAMN05660903_00142"/>
<evidence type="ECO:0000313" key="2">
    <source>
        <dbReference type="EMBL" id="PKD21792.1"/>
    </source>
</evidence>
<proteinExistence type="predicted"/>
<feature type="signal peptide" evidence="1">
    <location>
        <begin position="1"/>
        <end position="19"/>
    </location>
</feature>
<name>A0A2N0U457_9FLAO</name>
<dbReference type="OrthoDB" id="1115882at2"/>
<evidence type="ECO:0008006" key="4">
    <source>
        <dbReference type="Google" id="ProtNLM"/>
    </source>
</evidence>
<gene>
    <name evidence="2" type="ORF">APR41_02090</name>
</gene>
<sequence>MKKVLFIILIAFTSFNMQAQKNIEKEAPFSNQIIDVDLDFASSIEITTWDQPTIQVKAVIKTQDPKYTELFDIKFKDDNHTLFITSNSKDVFKAYQDDHDLPDIGVIYSQGLDHQFNYQLMVPKDVKLNISSITGDISSDYVNGEISVDLVSGNIQIEEFDGNLNLDTVNGRIELPGNDSSMVAKTVVGKIQTTPELAVVRKEKFIGQEISLKNENAQNSMRLNTVNGYIVIN</sequence>